<feature type="domain" description="Small ribosomal subunit protein uS10" evidence="8">
    <location>
        <begin position="144"/>
        <end position="241"/>
    </location>
</feature>
<feature type="compositionally biased region" description="Acidic residues" evidence="7">
    <location>
        <begin position="101"/>
        <end position="115"/>
    </location>
</feature>
<evidence type="ECO:0000256" key="6">
    <source>
        <dbReference type="ARBA" id="ARBA00078476"/>
    </source>
</evidence>
<dbReference type="EMBL" id="CAJPDS010000010">
    <property type="protein sequence ID" value="CAF9911825.1"/>
    <property type="molecule type" value="Genomic_DNA"/>
</dbReference>
<keyword evidence="10" id="KW-1185">Reference proteome</keyword>
<dbReference type="Proteomes" id="UP000664521">
    <property type="component" value="Unassembled WGS sequence"/>
</dbReference>
<feature type="compositionally biased region" description="Polar residues" evidence="7">
    <location>
        <begin position="63"/>
        <end position="85"/>
    </location>
</feature>
<dbReference type="HAMAP" id="MF_00508">
    <property type="entry name" value="Ribosomal_uS10"/>
    <property type="match status" value="1"/>
</dbReference>
<dbReference type="GO" id="GO:0003735">
    <property type="term" value="F:structural constituent of ribosome"/>
    <property type="evidence" value="ECO:0007669"/>
    <property type="project" value="InterPro"/>
</dbReference>
<evidence type="ECO:0000256" key="1">
    <source>
        <dbReference type="ARBA" id="ARBA00007102"/>
    </source>
</evidence>
<protein>
    <recommendedName>
        <fullName evidence="4">Small ribosomal subunit protein uS10m</fullName>
    </recommendedName>
    <alternativeName>
        <fullName evidence="5">37S ribosomal protein S10, mitochondrial</fullName>
    </alternativeName>
    <alternativeName>
        <fullName evidence="6">Mitochondrial ribosomal small subunit protein 10</fullName>
    </alternativeName>
</protein>
<dbReference type="SUPFAM" id="SSF54999">
    <property type="entry name" value="Ribosomal protein S10"/>
    <property type="match status" value="1"/>
</dbReference>
<evidence type="ECO:0000256" key="4">
    <source>
        <dbReference type="ARBA" id="ARBA00035261"/>
    </source>
</evidence>
<dbReference type="Pfam" id="PF00338">
    <property type="entry name" value="Ribosomal_S10"/>
    <property type="match status" value="1"/>
</dbReference>
<dbReference type="AlphaFoldDB" id="A0A8H3IDC0"/>
<reference evidence="9" key="1">
    <citation type="submission" date="2021-03" db="EMBL/GenBank/DDBJ databases">
        <authorList>
            <person name="Tagirdzhanova G."/>
        </authorList>
    </citation>
    <scope>NUCLEOTIDE SEQUENCE</scope>
</reference>
<name>A0A8H3IDC0_9LECA</name>
<sequence>MAVHCLCVRTALLQIGNVSKSCHSNLIRIPSLKTSQRLLRSRSRIAIAHFSSAQRRRQKDDIQSQLPQMPTAPAQSPSVSQTDNRMISPEEDEAKLKQSEELDEELPETSQEADDDGVRIPRSVQAIYFRPLRRKPKYGLPCCDLQIRSYSVRNLEFMADFALRAAYYLHLPARGPVPLPRRTERWTVPRSNFVHKKSQENFERITMRRLIQILDGHPETVEIWLAFLRKHAYYGVGMKANVWEHEKLGVGKTMDVSLENLRKKLEPKWAHFGRRKNLDTSEKAYQMMTSDSFKQTSDAPLSQVS</sequence>
<keyword evidence="3" id="KW-0687">Ribonucleoprotein</keyword>
<dbReference type="GO" id="GO:0006412">
    <property type="term" value="P:translation"/>
    <property type="evidence" value="ECO:0007669"/>
    <property type="project" value="InterPro"/>
</dbReference>
<dbReference type="Gene3D" id="3.30.70.600">
    <property type="entry name" value="Ribosomal protein S10 domain"/>
    <property type="match status" value="1"/>
</dbReference>
<organism evidence="9 10">
    <name type="scientific">Heterodermia speciosa</name>
    <dbReference type="NCBI Taxonomy" id="116794"/>
    <lineage>
        <taxon>Eukaryota</taxon>
        <taxon>Fungi</taxon>
        <taxon>Dikarya</taxon>
        <taxon>Ascomycota</taxon>
        <taxon>Pezizomycotina</taxon>
        <taxon>Lecanoromycetes</taxon>
        <taxon>OSLEUM clade</taxon>
        <taxon>Lecanoromycetidae</taxon>
        <taxon>Caliciales</taxon>
        <taxon>Physciaceae</taxon>
        <taxon>Heterodermia</taxon>
    </lineage>
</organism>
<evidence type="ECO:0000313" key="10">
    <source>
        <dbReference type="Proteomes" id="UP000664521"/>
    </source>
</evidence>
<dbReference type="InterPro" id="IPR001848">
    <property type="entry name" value="Ribosomal_uS10"/>
</dbReference>
<accession>A0A8H3IDC0</accession>
<dbReference type="FunFam" id="3.30.70.600:FF:000003">
    <property type="entry name" value="30S ribosomal protein S10"/>
    <property type="match status" value="1"/>
</dbReference>
<dbReference type="InterPro" id="IPR027486">
    <property type="entry name" value="Ribosomal_uS10_dom"/>
</dbReference>
<evidence type="ECO:0000313" key="9">
    <source>
        <dbReference type="EMBL" id="CAF9911825.1"/>
    </source>
</evidence>
<proteinExistence type="inferred from homology"/>
<evidence type="ECO:0000256" key="5">
    <source>
        <dbReference type="ARBA" id="ARBA00042916"/>
    </source>
</evidence>
<dbReference type="InterPro" id="IPR036838">
    <property type="entry name" value="Ribosomal_uS10_dom_sf"/>
</dbReference>
<dbReference type="SMART" id="SM01403">
    <property type="entry name" value="Ribosomal_S10"/>
    <property type="match status" value="1"/>
</dbReference>
<feature type="region of interest" description="Disordered" evidence="7">
    <location>
        <begin position="49"/>
        <end position="117"/>
    </location>
</feature>
<evidence type="ECO:0000256" key="7">
    <source>
        <dbReference type="SAM" id="MobiDB-lite"/>
    </source>
</evidence>
<keyword evidence="2 9" id="KW-0689">Ribosomal protein</keyword>
<dbReference type="GO" id="GO:1990904">
    <property type="term" value="C:ribonucleoprotein complex"/>
    <property type="evidence" value="ECO:0007669"/>
    <property type="project" value="UniProtKB-KW"/>
</dbReference>
<dbReference type="OrthoDB" id="366214at2759"/>
<dbReference type="PANTHER" id="PTHR11700">
    <property type="entry name" value="30S RIBOSOMAL PROTEIN S10 FAMILY MEMBER"/>
    <property type="match status" value="1"/>
</dbReference>
<evidence type="ECO:0000259" key="8">
    <source>
        <dbReference type="SMART" id="SM01403"/>
    </source>
</evidence>
<evidence type="ECO:0000256" key="3">
    <source>
        <dbReference type="ARBA" id="ARBA00023274"/>
    </source>
</evidence>
<evidence type="ECO:0000256" key="2">
    <source>
        <dbReference type="ARBA" id="ARBA00022980"/>
    </source>
</evidence>
<dbReference type="GO" id="GO:0005840">
    <property type="term" value="C:ribosome"/>
    <property type="evidence" value="ECO:0007669"/>
    <property type="project" value="UniProtKB-KW"/>
</dbReference>
<comment type="caution">
    <text evidence="9">The sequence shown here is derived from an EMBL/GenBank/DDBJ whole genome shotgun (WGS) entry which is preliminary data.</text>
</comment>
<comment type="similarity">
    <text evidence="1">Belongs to the universal ribosomal protein uS10 family.</text>
</comment>
<gene>
    <name evidence="9" type="primary">RSM10</name>
    <name evidence="9" type="ORF">HETSPECPRED_000457</name>
</gene>